<accession>A0ABT6Y1K0</accession>
<keyword evidence="1" id="KW-0175">Coiled coil</keyword>
<feature type="coiled-coil region" evidence="1">
    <location>
        <begin position="138"/>
        <end position="165"/>
    </location>
</feature>
<keyword evidence="3" id="KW-1185">Reference proteome</keyword>
<comment type="caution">
    <text evidence="2">The sequence shown here is derived from an EMBL/GenBank/DDBJ whole genome shotgun (WGS) entry which is preliminary data.</text>
</comment>
<evidence type="ECO:0000313" key="2">
    <source>
        <dbReference type="EMBL" id="MDI9261234.1"/>
    </source>
</evidence>
<proteinExistence type="predicted"/>
<dbReference type="EMBL" id="JASGCB010000040">
    <property type="protein sequence ID" value="MDI9261234.1"/>
    <property type="molecule type" value="Genomic_DNA"/>
</dbReference>
<sequence>METTWDVSMVEVYNRLTMICECYDRFLRELQSNWAQCETSNDSALRSRARVYRDVFDHLLDLYQDLIETRMMAKTWSDGVQMRAVFGNNAVLIPADRYKALVELYAAVKRRADAAEAMRHTYDDLGRDLLTEQMRMALDDEKRVLKTLAQQEKELERELEETACG</sequence>
<dbReference type="RefSeq" id="WP_283204630.1">
    <property type="nucleotide sequence ID" value="NZ_JASGCB010000040.1"/>
</dbReference>
<reference evidence="2 3" key="1">
    <citation type="submission" date="2023-04" db="EMBL/GenBank/DDBJ databases">
        <title>A. sendaiensis sub sp. chiapanensis a novel subspecie with specific adaptation in bacterial cell wall isolated from an active volcano.</title>
        <authorList>
            <person name="Alvarez Gutierrez P.E."/>
            <person name="Ortiz Cortes L.Y."/>
        </authorList>
    </citation>
    <scope>NUCLEOTIDE SEQUENCE [LARGE SCALE GENOMIC DNA]</scope>
    <source>
        <strain evidence="2 3">PA2</strain>
    </source>
</reference>
<gene>
    <name evidence="2" type="ORF">QID03_13805</name>
</gene>
<protein>
    <submittedName>
        <fullName evidence="2">Uncharacterized protein</fullName>
    </submittedName>
</protein>
<organism evidence="2 3">
    <name type="scientific">Alicyclobacillus sendaiensis PA2</name>
    <dbReference type="NCBI Taxonomy" id="3029425"/>
    <lineage>
        <taxon>Bacteria</taxon>
        <taxon>Bacillati</taxon>
        <taxon>Bacillota</taxon>
        <taxon>Bacilli</taxon>
        <taxon>Bacillales</taxon>
        <taxon>Alicyclobacillaceae</taxon>
        <taxon>Alicyclobacillus</taxon>
    </lineage>
</organism>
<dbReference type="Proteomes" id="UP001529245">
    <property type="component" value="Unassembled WGS sequence"/>
</dbReference>
<evidence type="ECO:0000256" key="1">
    <source>
        <dbReference type="SAM" id="Coils"/>
    </source>
</evidence>
<name>A0ABT6Y1K0_ALISE</name>
<evidence type="ECO:0000313" key="3">
    <source>
        <dbReference type="Proteomes" id="UP001529245"/>
    </source>
</evidence>